<protein>
    <submittedName>
        <fullName evidence="6">Amino acid permease</fullName>
    </submittedName>
</protein>
<dbReference type="RefSeq" id="WP_206868715.1">
    <property type="nucleotide sequence ID" value="NZ_BMBA01000001.1"/>
</dbReference>
<dbReference type="Pfam" id="PF13520">
    <property type="entry name" value="AA_permease_2"/>
    <property type="match status" value="1"/>
</dbReference>
<evidence type="ECO:0000313" key="7">
    <source>
        <dbReference type="Proteomes" id="UP000663802"/>
    </source>
</evidence>
<feature type="transmembrane region" description="Helical" evidence="5">
    <location>
        <begin position="54"/>
        <end position="79"/>
    </location>
</feature>
<evidence type="ECO:0000256" key="4">
    <source>
        <dbReference type="ARBA" id="ARBA00023136"/>
    </source>
</evidence>
<feature type="transmembrane region" description="Helical" evidence="5">
    <location>
        <begin position="205"/>
        <end position="222"/>
    </location>
</feature>
<dbReference type="Gene3D" id="1.20.1740.10">
    <property type="entry name" value="Amino acid/polyamine transporter I"/>
    <property type="match status" value="1"/>
</dbReference>
<dbReference type="PANTHER" id="PTHR11785">
    <property type="entry name" value="AMINO ACID TRANSPORTER"/>
    <property type="match status" value="1"/>
</dbReference>
<reference evidence="6 7" key="1">
    <citation type="journal article" date="2021" name="Int. J. Syst. Evol. Microbiol.">
        <title>Clostridium zeae sp. nov., isolated from corn silage.</title>
        <authorList>
            <person name="Kobayashi H."/>
            <person name="Tanizawa Y."/>
            <person name="Yagura M."/>
            <person name="Sakamoto M."/>
            <person name="Ohkuma M."/>
            <person name="Tohno M."/>
        </authorList>
    </citation>
    <scope>NUCLEOTIDE SEQUENCE [LARGE SCALE GENOMIC DNA]</scope>
    <source>
        <strain evidence="6 7">CSC2</strain>
    </source>
</reference>
<evidence type="ECO:0000256" key="5">
    <source>
        <dbReference type="SAM" id="Phobius"/>
    </source>
</evidence>
<organism evidence="6 7">
    <name type="scientific">Clostridium zeae</name>
    <dbReference type="NCBI Taxonomy" id="2759022"/>
    <lineage>
        <taxon>Bacteria</taxon>
        <taxon>Bacillati</taxon>
        <taxon>Bacillota</taxon>
        <taxon>Clostridia</taxon>
        <taxon>Eubacteriales</taxon>
        <taxon>Clostridiaceae</taxon>
        <taxon>Clostridium</taxon>
    </lineage>
</organism>
<feature type="transmembrane region" description="Helical" evidence="5">
    <location>
        <begin position="137"/>
        <end position="157"/>
    </location>
</feature>
<proteinExistence type="predicted"/>
<comment type="subcellular location">
    <subcellularLocation>
        <location evidence="1">Membrane</location>
        <topology evidence="1">Multi-pass membrane protein</topology>
    </subcellularLocation>
</comment>
<feature type="transmembrane region" description="Helical" evidence="5">
    <location>
        <begin position="282"/>
        <end position="309"/>
    </location>
</feature>
<evidence type="ECO:0000256" key="2">
    <source>
        <dbReference type="ARBA" id="ARBA00022692"/>
    </source>
</evidence>
<comment type="caution">
    <text evidence="6">The sequence shown here is derived from an EMBL/GenBank/DDBJ whole genome shotgun (WGS) entry which is preliminary data.</text>
</comment>
<accession>A0ABQ1E7E0</accession>
<feature type="transmembrane region" description="Helical" evidence="5">
    <location>
        <begin position="100"/>
        <end position="125"/>
    </location>
</feature>
<evidence type="ECO:0000256" key="1">
    <source>
        <dbReference type="ARBA" id="ARBA00004141"/>
    </source>
</evidence>
<name>A0ABQ1E7E0_9CLOT</name>
<feature type="transmembrane region" description="Helical" evidence="5">
    <location>
        <begin position="367"/>
        <end position="387"/>
    </location>
</feature>
<feature type="transmembrane region" description="Helical" evidence="5">
    <location>
        <begin position="399"/>
        <end position="422"/>
    </location>
</feature>
<evidence type="ECO:0000256" key="3">
    <source>
        <dbReference type="ARBA" id="ARBA00022989"/>
    </source>
</evidence>
<dbReference type="InterPro" id="IPR050598">
    <property type="entry name" value="AminoAcid_Transporter"/>
</dbReference>
<sequence length="454" mass="48971">MKNSKDNSKKMDLDESSLKKEIGLPEAITMVIGIVIGSGIFFKATTVFGNAGSSLLGICAWIAGGIITMASALTVAEIAAAIPKTGGVFAYLKELYGEQWAFLFGWVQTVIYVPGVVAALSIVFATQATYFIDLSKTGQKILGIFIILFIMTINVLSTKLGSKVQFIATLAKLIPIVVIIAFGLINGGEHNFINLNVVKGGSSGLAGFGAAILGTLWAYDGWISVGNMAGELKKPKRDLPRSIIIGLTIIIAVYILVNIALLKIMPLGDIIASNKPASDASVILFGSNGAALIAGGIMISIFGALNGYLMTGVRIPYAMAQEKLMPFSKFFGKVDERFSTPMNAFIFEVFLAILYVISGSFDTLTNLAVFVMWIFFVMTVAGIFILRTRYKDMKREYSVPLYPIIPLIGIVGGVYIIISTMITDKYNALYGVCITLIGIPVYLYIKRKKVNSID</sequence>
<keyword evidence="3 5" id="KW-1133">Transmembrane helix</keyword>
<feature type="transmembrane region" description="Helical" evidence="5">
    <location>
        <begin position="243"/>
        <end position="262"/>
    </location>
</feature>
<evidence type="ECO:0000313" key="6">
    <source>
        <dbReference type="EMBL" id="GFZ30679.1"/>
    </source>
</evidence>
<dbReference type="InterPro" id="IPR002293">
    <property type="entry name" value="AA/rel_permease1"/>
</dbReference>
<dbReference type="PANTHER" id="PTHR11785:SF512">
    <property type="entry name" value="SOBREMESA, ISOFORM B"/>
    <property type="match status" value="1"/>
</dbReference>
<dbReference type="Proteomes" id="UP000663802">
    <property type="component" value="Unassembled WGS sequence"/>
</dbReference>
<keyword evidence="7" id="KW-1185">Reference proteome</keyword>
<keyword evidence="4 5" id="KW-0472">Membrane</keyword>
<keyword evidence="2 5" id="KW-0812">Transmembrane</keyword>
<feature type="transmembrane region" description="Helical" evidence="5">
    <location>
        <begin position="428"/>
        <end position="445"/>
    </location>
</feature>
<dbReference type="PIRSF" id="PIRSF006060">
    <property type="entry name" value="AA_transporter"/>
    <property type="match status" value="1"/>
</dbReference>
<gene>
    <name evidence="6" type="ORF">CSC2_12050</name>
</gene>
<dbReference type="EMBL" id="BMBA01000001">
    <property type="protein sequence ID" value="GFZ30679.1"/>
    <property type="molecule type" value="Genomic_DNA"/>
</dbReference>
<feature type="transmembrane region" description="Helical" evidence="5">
    <location>
        <begin position="164"/>
        <end position="185"/>
    </location>
</feature>
<feature type="transmembrane region" description="Helical" evidence="5">
    <location>
        <begin position="21"/>
        <end position="42"/>
    </location>
</feature>